<accession>A0A2A6CMQ3</accession>
<reference evidence="2" key="1">
    <citation type="journal article" date="2008" name="Nat. Genet.">
        <title>The Pristionchus pacificus genome provides a unique perspective on nematode lifestyle and parasitism.</title>
        <authorList>
            <person name="Dieterich C."/>
            <person name="Clifton S.W."/>
            <person name="Schuster L.N."/>
            <person name="Chinwalla A."/>
            <person name="Delehaunty K."/>
            <person name="Dinkelacker I."/>
            <person name="Fulton L."/>
            <person name="Fulton R."/>
            <person name="Godfrey J."/>
            <person name="Minx P."/>
            <person name="Mitreva M."/>
            <person name="Roeseler W."/>
            <person name="Tian H."/>
            <person name="Witte H."/>
            <person name="Yang S.P."/>
            <person name="Wilson R.K."/>
            <person name="Sommer R.J."/>
        </authorList>
    </citation>
    <scope>NUCLEOTIDE SEQUENCE [LARGE SCALE GENOMIC DNA]</scope>
    <source>
        <strain evidence="2">PS312</strain>
    </source>
</reference>
<evidence type="ECO:0000313" key="1">
    <source>
        <dbReference type="EnsemblMetazoa" id="PPA41493.1"/>
    </source>
</evidence>
<accession>A0A8R1UVA6</accession>
<dbReference type="Proteomes" id="UP000005239">
    <property type="component" value="Unassembled WGS sequence"/>
</dbReference>
<gene>
    <name evidence="1" type="primary">WBGene00279862</name>
</gene>
<dbReference type="EnsemblMetazoa" id="PPA41493.1">
    <property type="protein sequence ID" value="PPA41493.1"/>
    <property type="gene ID" value="WBGene00279862"/>
</dbReference>
<evidence type="ECO:0000313" key="2">
    <source>
        <dbReference type="Proteomes" id="UP000005239"/>
    </source>
</evidence>
<protein>
    <submittedName>
        <fullName evidence="1">Uncharacterized protein</fullName>
    </submittedName>
</protein>
<organism evidence="1 2">
    <name type="scientific">Pristionchus pacificus</name>
    <name type="common">Parasitic nematode worm</name>
    <dbReference type="NCBI Taxonomy" id="54126"/>
    <lineage>
        <taxon>Eukaryota</taxon>
        <taxon>Metazoa</taxon>
        <taxon>Ecdysozoa</taxon>
        <taxon>Nematoda</taxon>
        <taxon>Chromadorea</taxon>
        <taxon>Rhabditida</taxon>
        <taxon>Rhabditina</taxon>
        <taxon>Diplogasteromorpha</taxon>
        <taxon>Diplogasteroidea</taxon>
        <taxon>Neodiplogasteridae</taxon>
        <taxon>Pristionchus</taxon>
    </lineage>
</organism>
<dbReference type="AlphaFoldDB" id="A0A2A6CMQ3"/>
<proteinExistence type="predicted"/>
<name>A0A2A6CMQ3_PRIPA</name>
<sequence>METFNGNDPKYTTCCCGAHITTLARVFIIIDLISVICTGSFIFLVPLLIVGLGVYGVFKQSRGPLFFYVILGVIFSMLSILIALALVATDNFKITITTIEDDGSKTRQEAPKEILYIAAILYVIGIAIKMYFTYVYWKMCKFIRDRELAQGGMATFDENDPKYKTCCCGAHITKVARVLFIIDLISVMCACSLMLIIPGLIVGICIYLLIQCRPSLLIYAILGVIINILWMLAAMFILSLLVSADLFMTDASDNSKVAVNVTNLNGNKIRLEAPKAVLYVVGSLCVIGIAIKVFFIYVYWRMCKFIKDREMAQSHQYSPSKLELQE</sequence>
<reference evidence="1" key="2">
    <citation type="submission" date="2022-06" db="UniProtKB">
        <authorList>
            <consortium name="EnsemblMetazoa"/>
        </authorList>
    </citation>
    <scope>IDENTIFICATION</scope>
    <source>
        <strain evidence="1">PS312</strain>
    </source>
</reference>
<keyword evidence="2" id="KW-1185">Reference proteome</keyword>